<evidence type="ECO:0000313" key="1">
    <source>
        <dbReference type="EMBL" id="TCW25008.1"/>
    </source>
</evidence>
<dbReference type="GeneID" id="89531626"/>
<proteinExistence type="predicted"/>
<accession>A0A177JQX3</accession>
<name>A0A177JQX3_9ACTN</name>
<comment type="caution">
    <text evidence="1">The sequence shown here is derived from an EMBL/GenBank/DDBJ whole genome shotgun (WGS) entry which is preliminary data.</text>
</comment>
<dbReference type="EMBL" id="SMCX01000005">
    <property type="protein sequence ID" value="TCW25008.1"/>
    <property type="molecule type" value="Genomic_DNA"/>
</dbReference>
<dbReference type="RefSeq" id="WP_007630138.1">
    <property type="nucleotide sequence ID" value="NZ_CP143053.1"/>
</dbReference>
<sequence length="80" mass="8535">MSSRRLAVAAVVTAALAVLLWWLSRDVVSVLPPVVDPPVEGPIERVLTDTRLLLAATVLAGLTLVLTTLAILRRSPRRGA</sequence>
<dbReference type="AlphaFoldDB" id="A0A177JQX3"/>
<protein>
    <submittedName>
        <fullName evidence="1">Uncharacterized protein</fullName>
    </submittedName>
</protein>
<organism evidence="1 2">
    <name type="scientific">Dietzia cinnamea</name>
    <dbReference type="NCBI Taxonomy" id="321318"/>
    <lineage>
        <taxon>Bacteria</taxon>
        <taxon>Bacillati</taxon>
        <taxon>Actinomycetota</taxon>
        <taxon>Actinomycetes</taxon>
        <taxon>Mycobacteriales</taxon>
        <taxon>Dietziaceae</taxon>
        <taxon>Dietzia</taxon>
    </lineage>
</organism>
<gene>
    <name evidence="1" type="ORF">EDD19_10566</name>
</gene>
<reference evidence="1 2" key="1">
    <citation type="submission" date="2019-03" db="EMBL/GenBank/DDBJ databases">
        <title>Root nodule microbial communities of legume samples collected from USA, Mexico and Botswana.</title>
        <authorList>
            <person name="Hirsch A."/>
        </authorList>
    </citation>
    <scope>NUCLEOTIDE SEQUENCE [LARGE SCALE GENOMIC DNA]</scope>
    <source>
        <strain evidence="1 2">55</strain>
    </source>
</reference>
<dbReference type="Proteomes" id="UP000295805">
    <property type="component" value="Unassembled WGS sequence"/>
</dbReference>
<evidence type="ECO:0000313" key="2">
    <source>
        <dbReference type="Proteomes" id="UP000295805"/>
    </source>
</evidence>